<name>A0A3M8D9I9_9BACL</name>
<keyword evidence="2" id="KW-1185">Reference proteome</keyword>
<dbReference type="EMBL" id="RHHQ01000017">
    <property type="protein sequence ID" value="RNB84714.1"/>
    <property type="molecule type" value="Genomic_DNA"/>
</dbReference>
<comment type="caution">
    <text evidence="1">The sequence shown here is derived from an EMBL/GenBank/DDBJ whole genome shotgun (WGS) entry which is preliminary data.</text>
</comment>
<dbReference type="RefSeq" id="WP_122919996.1">
    <property type="nucleotide sequence ID" value="NZ_RHHQ01000017.1"/>
</dbReference>
<reference evidence="1 2" key="1">
    <citation type="submission" date="2018-10" db="EMBL/GenBank/DDBJ databases">
        <title>Phylogenomics of Brevibacillus.</title>
        <authorList>
            <person name="Dunlap C."/>
        </authorList>
    </citation>
    <scope>NUCLEOTIDE SEQUENCE [LARGE SCALE GENOMIC DNA]</scope>
    <source>
        <strain evidence="1 2">JCM 15716</strain>
    </source>
</reference>
<dbReference type="PANTHER" id="PTHR33361">
    <property type="entry name" value="GLR0591 PROTEIN"/>
    <property type="match status" value="1"/>
</dbReference>
<accession>A0A3M8D9I9</accession>
<dbReference type="Proteomes" id="UP000271031">
    <property type="component" value="Unassembled WGS sequence"/>
</dbReference>
<proteinExistence type="predicted"/>
<dbReference type="OrthoDB" id="9760040at2"/>
<dbReference type="InterPro" id="IPR010281">
    <property type="entry name" value="DUF885"/>
</dbReference>
<gene>
    <name evidence="1" type="ORF">EDM56_21670</name>
</gene>
<dbReference type="AlphaFoldDB" id="A0A3M8D9I9"/>
<organism evidence="1 2">
    <name type="scientific">Brevibacillus fluminis</name>
    <dbReference type="NCBI Taxonomy" id="511487"/>
    <lineage>
        <taxon>Bacteria</taxon>
        <taxon>Bacillati</taxon>
        <taxon>Bacillota</taxon>
        <taxon>Bacilli</taxon>
        <taxon>Bacillales</taxon>
        <taxon>Paenibacillaceae</taxon>
        <taxon>Brevibacillus</taxon>
    </lineage>
</organism>
<sequence length="562" mass="65199">MEAKEHLHNLLNHVWNRKVNRKLSLQLKQGLLVTSLPKGNLQEAEEDHDFAIDSLAVLKKMNKAGLSYEDQLNYAFLQEYLLQESRKVDLWWAEFPVTPYTLYWMNIYAQTLFAPFSFQKKDDMDRYLHLLHEFGDAIYTVLFKLQAQAKKGWYVPIPALPKIIELLIQLQQTIPALLTVTPTRLHRLDKSVSMSFSEQVDQTITNRIVAAYQELLTLLQAQEYQSACPERVGIGQYPGGEEAYRHLVRMHVTYDIEPDKIHLIGLDQVRQLTEKMRTVRESLGFQGSEAAFMEHIKTSGRLYAKSPEDVEQRYHFHLNRLKPLIHDYFHTIPKSIYQVKRLDAAYEASVAYGYFDPPSSTNPIGTYYYNGSGLETRSQLTASTLIYHEIIPGHHLQIGLQLENQQLPAIRRESMELTGYLEGWAEYGAGLPYEMGLAHDPYDWYGRLLHERFIAQRLVVDTGMNVLDWSLQQAKEYMAKTTIESAEQIEAETLRYSTESPAQALAYRLGYLKFRELREKTEKSLGSLFDRKDYHEAILSPGSLPLYVLEEHIDHFIKERTQ</sequence>
<evidence type="ECO:0000313" key="1">
    <source>
        <dbReference type="EMBL" id="RNB84714.1"/>
    </source>
</evidence>
<protein>
    <submittedName>
        <fullName evidence="1">DUF885 domain-containing protein</fullName>
    </submittedName>
</protein>
<dbReference type="PANTHER" id="PTHR33361:SF2">
    <property type="entry name" value="DUF885 DOMAIN-CONTAINING PROTEIN"/>
    <property type="match status" value="1"/>
</dbReference>
<evidence type="ECO:0000313" key="2">
    <source>
        <dbReference type="Proteomes" id="UP000271031"/>
    </source>
</evidence>
<dbReference type="Pfam" id="PF05960">
    <property type="entry name" value="DUF885"/>
    <property type="match status" value="1"/>
</dbReference>